<dbReference type="SUPFAM" id="SSF56219">
    <property type="entry name" value="DNase I-like"/>
    <property type="match status" value="1"/>
</dbReference>
<feature type="region of interest" description="Disordered" evidence="1">
    <location>
        <begin position="1"/>
        <end position="242"/>
    </location>
</feature>
<feature type="compositionally biased region" description="Basic and acidic residues" evidence="1">
    <location>
        <begin position="104"/>
        <end position="140"/>
    </location>
</feature>
<dbReference type="InterPro" id="IPR036691">
    <property type="entry name" value="Endo/exonu/phosph_ase_sf"/>
</dbReference>
<keyword evidence="3" id="KW-1185">Reference proteome</keyword>
<comment type="caution">
    <text evidence="2">The sequence shown here is derived from an EMBL/GenBank/DDBJ whole genome shotgun (WGS) entry which is preliminary data.</text>
</comment>
<name>A0A444Z1L0_ARAHY</name>
<feature type="compositionally biased region" description="Basic and acidic residues" evidence="1">
    <location>
        <begin position="160"/>
        <end position="180"/>
    </location>
</feature>
<feature type="compositionally biased region" description="Basic and acidic residues" evidence="1">
    <location>
        <begin position="32"/>
        <end position="97"/>
    </location>
</feature>
<accession>A0A444Z1L0</accession>
<organism evidence="2 3">
    <name type="scientific">Arachis hypogaea</name>
    <name type="common">Peanut</name>
    <dbReference type="NCBI Taxonomy" id="3818"/>
    <lineage>
        <taxon>Eukaryota</taxon>
        <taxon>Viridiplantae</taxon>
        <taxon>Streptophyta</taxon>
        <taxon>Embryophyta</taxon>
        <taxon>Tracheophyta</taxon>
        <taxon>Spermatophyta</taxon>
        <taxon>Magnoliopsida</taxon>
        <taxon>eudicotyledons</taxon>
        <taxon>Gunneridae</taxon>
        <taxon>Pentapetalae</taxon>
        <taxon>rosids</taxon>
        <taxon>fabids</taxon>
        <taxon>Fabales</taxon>
        <taxon>Fabaceae</taxon>
        <taxon>Papilionoideae</taxon>
        <taxon>50 kb inversion clade</taxon>
        <taxon>dalbergioids sensu lato</taxon>
        <taxon>Dalbergieae</taxon>
        <taxon>Pterocarpus clade</taxon>
        <taxon>Arachis</taxon>
    </lineage>
</organism>
<evidence type="ECO:0000313" key="3">
    <source>
        <dbReference type="Proteomes" id="UP000289738"/>
    </source>
</evidence>
<dbReference type="Proteomes" id="UP000289738">
    <property type="component" value="Chromosome B05"/>
</dbReference>
<evidence type="ECO:0000313" key="2">
    <source>
        <dbReference type="EMBL" id="RYR08079.1"/>
    </source>
</evidence>
<proteinExistence type="predicted"/>
<protein>
    <submittedName>
        <fullName evidence="2">Uncharacterized protein</fullName>
    </submittedName>
</protein>
<dbReference type="EMBL" id="SDMP01000015">
    <property type="protein sequence ID" value="RYR08079.1"/>
    <property type="molecule type" value="Genomic_DNA"/>
</dbReference>
<sequence length="445" mass="51858">MAMASWDPLRPRYEPGLGVNPVRAIFNRGTRKNKEENSEGQEVEERARGEHDHNTESESRHSENNRVGESKSKHQGSEKEGFAGEKETERLRVMGEEKNDDEIPEKTGKEKGERNEDNQNREGGKYTDERKDNDREKDIIEELGNLLQNLVEKGRTKRMGQHETSPKQKENEYQEMRNENQEGSDECQSKAPTIHQLLLARWGKGREEDEEESRKKTQDIGEHKSCWKVREKQKKKPKGSSKIETQIYNSTTGERYIVEFPEEEGEEEENKEKKNTTEPWELELAQSIKARLKLKRKREGEDQMLIEYGNQEGATEEEEMSSCSKKGRTQGKELFIGDFNDIICQVEKEGLHPKPSSQMVDFRNFIDANYLMDLELKGGQFTWFSNPRQGFIIKERIDRGLANWKWRLIYQHASMKFIGKITENAKKWLKEAGIEVQEKETNGKT</sequence>
<dbReference type="PANTHER" id="PTHR33710">
    <property type="entry name" value="BNAC02G09200D PROTEIN"/>
    <property type="match status" value="1"/>
</dbReference>
<feature type="compositionally biased region" description="Basic and acidic residues" evidence="1">
    <location>
        <begin position="204"/>
        <end position="230"/>
    </location>
</feature>
<dbReference type="PANTHER" id="PTHR33710:SF71">
    <property type="entry name" value="ENDONUCLEASE_EXONUCLEASE_PHOSPHATASE DOMAIN-CONTAINING PROTEIN"/>
    <property type="match status" value="1"/>
</dbReference>
<evidence type="ECO:0000256" key="1">
    <source>
        <dbReference type="SAM" id="MobiDB-lite"/>
    </source>
</evidence>
<dbReference type="AlphaFoldDB" id="A0A444Z1L0"/>
<dbReference type="Gene3D" id="3.60.10.10">
    <property type="entry name" value="Endonuclease/exonuclease/phosphatase"/>
    <property type="match status" value="1"/>
</dbReference>
<reference evidence="2 3" key="1">
    <citation type="submission" date="2019-01" db="EMBL/GenBank/DDBJ databases">
        <title>Sequencing of cultivated peanut Arachis hypogaea provides insights into genome evolution and oil improvement.</title>
        <authorList>
            <person name="Chen X."/>
        </authorList>
    </citation>
    <scope>NUCLEOTIDE SEQUENCE [LARGE SCALE GENOMIC DNA]</scope>
    <source>
        <strain evidence="3">cv. Fuhuasheng</strain>
        <tissue evidence="2">Leaves</tissue>
    </source>
</reference>
<gene>
    <name evidence="2" type="ORF">Ahy_B05g075627</name>
</gene>